<dbReference type="EMBL" id="BK029940">
    <property type="protein sequence ID" value="DAD55691.1"/>
    <property type="molecule type" value="Genomic_DNA"/>
</dbReference>
<protein>
    <submittedName>
        <fullName evidence="2">Uncharacterized protein</fullName>
    </submittedName>
</protein>
<feature type="transmembrane region" description="Helical" evidence="1">
    <location>
        <begin position="37"/>
        <end position="54"/>
    </location>
</feature>
<accession>A0A8D9UHM9</accession>
<organism evidence="2">
    <name type="scientific">Bacteriophage sp</name>
    <dbReference type="NCBI Taxonomy" id="38018"/>
    <lineage>
        <taxon>Viruses</taxon>
    </lineage>
</organism>
<evidence type="ECO:0000313" key="2">
    <source>
        <dbReference type="EMBL" id="DAD55691.1"/>
    </source>
</evidence>
<name>A0A8D9UHM9_9VIRU</name>
<reference evidence="2" key="1">
    <citation type="journal article" date="2021" name="Proc. Natl. Acad. Sci. U.S.A.">
        <title>A Catalog of Tens of Thousands of Viruses from Human Metagenomes Reveals Hidden Associations with Chronic Diseases.</title>
        <authorList>
            <person name="Tisza M.J."/>
            <person name="Buck C.B."/>
        </authorList>
    </citation>
    <scope>NUCLEOTIDE SEQUENCE</scope>
    <source>
        <strain evidence="2">CtOZu12</strain>
    </source>
</reference>
<keyword evidence="1" id="KW-0472">Membrane</keyword>
<feature type="transmembrane region" description="Helical" evidence="1">
    <location>
        <begin position="6"/>
        <end position="25"/>
    </location>
</feature>
<sequence length="56" mass="6302">MSTNTNIVNAIFVYALLGLNISEITRKSHTICQSTNLVSIFCSHYFCTPLILSFNF</sequence>
<keyword evidence="1" id="KW-0812">Transmembrane</keyword>
<proteinExistence type="predicted"/>
<keyword evidence="1" id="KW-1133">Transmembrane helix</keyword>
<evidence type="ECO:0000256" key="1">
    <source>
        <dbReference type="SAM" id="Phobius"/>
    </source>
</evidence>